<feature type="domain" description="Alpha-carbonic anhydrase" evidence="11">
    <location>
        <begin position="25"/>
        <end position="246"/>
    </location>
</feature>
<dbReference type="Pfam" id="PF00194">
    <property type="entry name" value="Carb_anhydrase"/>
    <property type="match status" value="1"/>
</dbReference>
<organism evidence="12 13">
    <name type="scientific">Suttonella indologenes</name>
    <dbReference type="NCBI Taxonomy" id="13276"/>
    <lineage>
        <taxon>Bacteria</taxon>
        <taxon>Pseudomonadati</taxon>
        <taxon>Pseudomonadota</taxon>
        <taxon>Gammaproteobacteria</taxon>
        <taxon>Cardiobacteriales</taxon>
        <taxon>Cardiobacteriaceae</taxon>
        <taxon>Suttonella</taxon>
    </lineage>
</organism>
<evidence type="ECO:0000313" key="12">
    <source>
        <dbReference type="EMBL" id="SUO98418.1"/>
    </source>
</evidence>
<dbReference type="PANTHER" id="PTHR18952">
    <property type="entry name" value="CARBONIC ANHYDRASE"/>
    <property type="match status" value="1"/>
</dbReference>
<dbReference type="GO" id="GO:0008270">
    <property type="term" value="F:zinc ion binding"/>
    <property type="evidence" value="ECO:0007669"/>
    <property type="project" value="UniProtKB-UniRule"/>
</dbReference>
<dbReference type="InterPro" id="IPR041891">
    <property type="entry name" value="Alpha_CA_prokaryot-like"/>
</dbReference>
<keyword evidence="7 10" id="KW-0862">Zinc</keyword>
<dbReference type="PANTHER" id="PTHR18952:SF265">
    <property type="entry name" value="CARBONIC ANHYDRASE"/>
    <property type="match status" value="1"/>
</dbReference>
<comment type="cofactor">
    <cofactor evidence="1 10">
        <name>Zn(2+)</name>
        <dbReference type="ChEBI" id="CHEBI:29105"/>
    </cofactor>
</comment>
<comment type="catalytic activity">
    <reaction evidence="9 10">
        <text>hydrogencarbonate + H(+) = CO2 + H2O</text>
        <dbReference type="Rhea" id="RHEA:10748"/>
        <dbReference type="ChEBI" id="CHEBI:15377"/>
        <dbReference type="ChEBI" id="CHEBI:15378"/>
        <dbReference type="ChEBI" id="CHEBI:16526"/>
        <dbReference type="ChEBI" id="CHEBI:17544"/>
        <dbReference type="EC" id="4.2.1.1"/>
    </reaction>
</comment>
<dbReference type="Proteomes" id="UP000254575">
    <property type="component" value="Unassembled WGS sequence"/>
</dbReference>
<dbReference type="EMBL" id="UHIA01000004">
    <property type="protein sequence ID" value="SUO98418.1"/>
    <property type="molecule type" value="Genomic_DNA"/>
</dbReference>
<feature type="signal peptide" evidence="10">
    <location>
        <begin position="1"/>
        <end position="20"/>
    </location>
</feature>
<comment type="similarity">
    <text evidence="3 10">Belongs to the alpha-carbonic anhydrase family.</text>
</comment>
<gene>
    <name evidence="12" type="primary">cah</name>
    <name evidence="12" type="ORF">NCTC10717_02170</name>
</gene>
<evidence type="ECO:0000259" key="11">
    <source>
        <dbReference type="PROSITE" id="PS51144"/>
    </source>
</evidence>
<comment type="function">
    <text evidence="2 10">Reversible hydration of carbon dioxide.</text>
</comment>
<evidence type="ECO:0000256" key="10">
    <source>
        <dbReference type="RuleBase" id="RU367011"/>
    </source>
</evidence>
<dbReference type="GO" id="GO:0004089">
    <property type="term" value="F:carbonate dehydratase activity"/>
    <property type="evidence" value="ECO:0007669"/>
    <property type="project" value="UniProtKB-UniRule"/>
</dbReference>
<evidence type="ECO:0000256" key="1">
    <source>
        <dbReference type="ARBA" id="ARBA00001947"/>
    </source>
</evidence>
<dbReference type="CDD" id="cd03124">
    <property type="entry name" value="alpha_CA_prokaryotic_like"/>
    <property type="match status" value="1"/>
</dbReference>
<dbReference type="PROSITE" id="PS51144">
    <property type="entry name" value="ALPHA_CA_2"/>
    <property type="match status" value="1"/>
</dbReference>
<dbReference type="SMART" id="SM01057">
    <property type="entry name" value="Carb_anhydrase"/>
    <property type="match status" value="1"/>
</dbReference>
<dbReference type="SUPFAM" id="SSF51069">
    <property type="entry name" value="Carbonic anhydrase"/>
    <property type="match status" value="1"/>
</dbReference>
<reference evidence="12 13" key="1">
    <citation type="submission" date="2018-06" db="EMBL/GenBank/DDBJ databases">
        <authorList>
            <consortium name="Pathogen Informatics"/>
            <person name="Doyle S."/>
        </authorList>
    </citation>
    <scope>NUCLEOTIDE SEQUENCE [LARGE SCALE GENOMIC DNA]</scope>
    <source>
        <strain evidence="12 13">NCTC10717</strain>
    </source>
</reference>
<dbReference type="InterPro" id="IPR023561">
    <property type="entry name" value="Carbonic_anhydrase_a-class"/>
</dbReference>
<keyword evidence="10" id="KW-0732">Signal</keyword>
<keyword evidence="8 10" id="KW-0456">Lyase</keyword>
<dbReference type="InterPro" id="IPR036398">
    <property type="entry name" value="CA_dom_sf"/>
</dbReference>
<keyword evidence="6 10" id="KW-0479">Metal-binding</keyword>
<protein>
    <recommendedName>
        <fullName evidence="5 10">Carbonic anhydrase</fullName>
        <ecNumber evidence="4 10">4.2.1.1</ecNumber>
    </recommendedName>
</protein>
<dbReference type="EC" id="4.2.1.1" evidence="4 10"/>
<dbReference type="OrthoDB" id="5327615at2"/>
<evidence type="ECO:0000256" key="5">
    <source>
        <dbReference type="ARBA" id="ARBA00014628"/>
    </source>
</evidence>
<proteinExistence type="inferred from homology"/>
<evidence type="ECO:0000256" key="4">
    <source>
        <dbReference type="ARBA" id="ARBA00012925"/>
    </source>
</evidence>
<evidence type="ECO:0000313" key="13">
    <source>
        <dbReference type="Proteomes" id="UP000254575"/>
    </source>
</evidence>
<dbReference type="InterPro" id="IPR001148">
    <property type="entry name" value="CA_dom"/>
</dbReference>
<accession>A0A380N1K0</accession>
<dbReference type="AlphaFoldDB" id="A0A380N1K0"/>
<evidence type="ECO:0000256" key="9">
    <source>
        <dbReference type="ARBA" id="ARBA00048348"/>
    </source>
</evidence>
<dbReference type="InterPro" id="IPR018338">
    <property type="entry name" value="Carbonic_anhydrase_a-class_CS"/>
</dbReference>
<dbReference type="Gene3D" id="3.10.200.10">
    <property type="entry name" value="Alpha carbonic anhydrase"/>
    <property type="match status" value="1"/>
</dbReference>
<evidence type="ECO:0000256" key="3">
    <source>
        <dbReference type="ARBA" id="ARBA00010718"/>
    </source>
</evidence>
<evidence type="ECO:0000256" key="7">
    <source>
        <dbReference type="ARBA" id="ARBA00022833"/>
    </source>
</evidence>
<sequence>MKKLSLALLQSLLVTGPSFAADEGTHWGYTGHESPEKWGELSPNYALCSSGKNQSPIDVVDTISGELPALNLDYKAVKAEIVNNGHTIQVNFKDDANKLSLNGNTFTLKQFHFHTPSENRIQGKSFPLEVHFVHADSNNNLAVLGLLYEVGAENAQLSPVWAAMPKEAGQPIALKVQINPAEMLPEALDYYRFNGSLTIPPCSEGVNWLLLKNTVSASEAQVKAIEAIMGNNSRPPQAVNARVILE</sequence>
<feature type="chain" id="PRO_5025091442" description="Carbonic anhydrase" evidence="10">
    <location>
        <begin position="21"/>
        <end position="246"/>
    </location>
</feature>
<dbReference type="RefSeq" id="WP_115219251.1">
    <property type="nucleotide sequence ID" value="NZ_UHIA01000004.1"/>
</dbReference>
<keyword evidence="13" id="KW-1185">Reference proteome</keyword>
<dbReference type="PROSITE" id="PS00162">
    <property type="entry name" value="ALPHA_CA_1"/>
    <property type="match status" value="1"/>
</dbReference>
<evidence type="ECO:0000256" key="2">
    <source>
        <dbReference type="ARBA" id="ARBA00002904"/>
    </source>
</evidence>
<evidence type="ECO:0000256" key="8">
    <source>
        <dbReference type="ARBA" id="ARBA00023239"/>
    </source>
</evidence>
<name>A0A380N1K0_9GAMM</name>
<evidence type="ECO:0000256" key="6">
    <source>
        <dbReference type="ARBA" id="ARBA00022723"/>
    </source>
</evidence>